<feature type="transmembrane region" description="Helical" evidence="6">
    <location>
        <begin position="197"/>
        <end position="216"/>
    </location>
</feature>
<evidence type="ECO:0000256" key="2">
    <source>
        <dbReference type="ARBA" id="ARBA00022475"/>
    </source>
</evidence>
<feature type="transmembrane region" description="Helical" evidence="6">
    <location>
        <begin position="6"/>
        <end position="29"/>
    </location>
</feature>
<keyword evidence="4 6" id="KW-1133">Transmembrane helix</keyword>
<feature type="transmembrane region" description="Helical" evidence="6">
    <location>
        <begin position="118"/>
        <end position="140"/>
    </location>
</feature>
<accession>A0A6J4QRX1</accession>
<dbReference type="PANTHER" id="PTHR30086">
    <property type="entry name" value="ARGININE EXPORTER PROTEIN ARGO"/>
    <property type="match status" value="1"/>
</dbReference>
<evidence type="ECO:0000256" key="6">
    <source>
        <dbReference type="SAM" id="Phobius"/>
    </source>
</evidence>
<keyword evidence="2" id="KW-1003">Cell membrane</keyword>
<dbReference type="InterPro" id="IPR001123">
    <property type="entry name" value="LeuE-type"/>
</dbReference>
<reference evidence="7" key="1">
    <citation type="submission" date="2020-02" db="EMBL/GenBank/DDBJ databases">
        <authorList>
            <person name="Meier V. D."/>
        </authorList>
    </citation>
    <scope>NUCLEOTIDE SEQUENCE</scope>
    <source>
        <strain evidence="7">AVDCRST_MAG02</strain>
    </source>
</reference>
<proteinExistence type="predicted"/>
<dbReference type="GO" id="GO:0005886">
    <property type="term" value="C:plasma membrane"/>
    <property type="evidence" value="ECO:0007669"/>
    <property type="project" value="UniProtKB-SubCell"/>
</dbReference>
<evidence type="ECO:0000313" key="7">
    <source>
        <dbReference type="EMBL" id="CAA9448741.1"/>
    </source>
</evidence>
<sequence>MPDATTYGVFLAAALALLLVPGPAVFYVMARSVEGGRSAGLVSVLGVEVGTLVHVAFAAAGLSAVLASSATAFSVVKWMGAAYLVWLGLRLLLSRDGGQAGTPEVRAKARAGARLSRVFTQSVLVQVLNPKVALFFLAFLPQFVDPSRGAAWTQVVVLGATLALLGLFTDGLYALLGGTAGDWIKHRNKRPGFGRGQRYLTGGVYVALGAATALSGQGKD</sequence>
<name>A0A6J4QRX1_9ACTN</name>
<dbReference type="AlphaFoldDB" id="A0A6J4QRX1"/>
<dbReference type="PIRSF" id="PIRSF006324">
    <property type="entry name" value="LeuE"/>
    <property type="match status" value="1"/>
</dbReference>
<organism evidence="7">
    <name type="scientific">uncultured Rubrobacteraceae bacterium</name>
    <dbReference type="NCBI Taxonomy" id="349277"/>
    <lineage>
        <taxon>Bacteria</taxon>
        <taxon>Bacillati</taxon>
        <taxon>Actinomycetota</taxon>
        <taxon>Rubrobacteria</taxon>
        <taxon>Rubrobacterales</taxon>
        <taxon>Rubrobacteraceae</taxon>
        <taxon>environmental samples</taxon>
    </lineage>
</organism>
<evidence type="ECO:0000256" key="5">
    <source>
        <dbReference type="ARBA" id="ARBA00023136"/>
    </source>
</evidence>
<protein>
    <recommendedName>
        <fullName evidence="8">RhtB family transporter</fullName>
    </recommendedName>
</protein>
<evidence type="ECO:0000256" key="1">
    <source>
        <dbReference type="ARBA" id="ARBA00004651"/>
    </source>
</evidence>
<dbReference type="GO" id="GO:0015171">
    <property type="term" value="F:amino acid transmembrane transporter activity"/>
    <property type="evidence" value="ECO:0007669"/>
    <property type="project" value="TreeGrafter"/>
</dbReference>
<dbReference type="EMBL" id="CADCVH010000021">
    <property type="protein sequence ID" value="CAA9448741.1"/>
    <property type="molecule type" value="Genomic_DNA"/>
</dbReference>
<evidence type="ECO:0008006" key="8">
    <source>
        <dbReference type="Google" id="ProtNLM"/>
    </source>
</evidence>
<comment type="subcellular location">
    <subcellularLocation>
        <location evidence="1">Cell membrane</location>
        <topology evidence="1">Multi-pass membrane protein</topology>
    </subcellularLocation>
</comment>
<dbReference type="Pfam" id="PF01810">
    <property type="entry name" value="LysE"/>
    <property type="match status" value="1"/>
</dbReference>
<feature type="transmembrane region" description="Helical" evidence="6">
    <location>
        <begin position="152"/>
        <end position="176"/>
    </location>
</feature>
<evidence type="ECO:0000256" key="3">
    <source>
        <dbReference type="ARBA" id="ARBA00022692"/>
    </source>
</evidence>
<gene>
    <name evidence="7" type="ORF">AVDCRST_MAG02-671</name>
</gene>
<evidence type="ECO:0000256" key="4">
    <source>
        <dbReference type="ARBA" id="ARBA00022989"/>
    </source>
</evidence>
<feature type="transmembrane region" description="Helical" evidence="6">
    <location>
        <begin position="41"/>
        <end position="66"/>
    </location>
</feature>
<dbReference type="PANTHER" id="PTHR30086:SF20">
    <property type="entry name" value="ARGININE EXPORTER PROTEIN ARGO-RELATED"/>
    <property type="match status" value="1"/>
</dbReference>
<keyword evidence="3 6" id="KW-0812">Transmembrane</keyword>
<keyword evidence="5 6" id="KW-0472">Membrane</keyword>